<reference evidence="1 2" key="1">
    <citation type="submission" date="2019-05" db="EMBL/GenBank/DDBJ databases">
        <title>Another draft genome of Portunus trituberculatus and its Hox gene families provides insights of decapod evolution.</title>
        <authorList>
            <person name="Jeong J.-H."/>
            <person name="Song I."/>
            <person name="Kim S."/>
            <person name="Choi T."/>
            <person name="Kim D."/>
            <person name="Ryu S."/>
            <person name="Kim W."/>
        </authorList>
    </citation>
    <scope>NUCLEOTIDE SEQUENCE [LARGE SCALE GENOMIC DNA]</scope>
    <source>
        <tissue evidence="1">Muscle</tissue>
    </source>
</reference>
<proteinExistence type="predicted"/>
<accession>A0A5B7CE61</accession>
<organism evidence="1 2">
    <name type="scientific">Portunus trituberculatus</name>
    <name type="common">Swimming crab</name>
    <name type="synonym">Neptunus trituberculatus</name>
    <dbReference type="NCBI Taxonomy" id="210409"/>
    <lineage>
        <taxon>Eukaryota</taxon>
        <taxon>Metazoa</taxon>
        <taxon>Ecdysozoa</taxon>
        <taxon>Arthropoda</taxon>
        <taxon>Crustacea</taxon>
        <taxon>Multicrustacea</taxon>
        <taxon>Malacostraca</taxon>
        <taxon>Eumalacostraca</taxon>
        <taxon>Eucarida</taxon>
        <taxon>Decapoda</taxon>
        <taxon>Pleocyemata</taxon>
        <taxon>Brachyura</taxon>
        <taxon>Eubrachyura</taxon>
        <taxon>Portunoidea</taxon>
        <taxon>Portunidae</taxon>
        <taxon>Portuninae</taxon>
        <taxon>Portunus</taxon>
    </lineage>
</organism>
<evidence type="ECO:0000313" key="1">
    <source>
        <dbReference type="EMBL" id="MPC07902.1"/>
    </source>
</evidence>
<dbReference type="Proteomes" id="UP000324222">
    <property type="component" value="Unassembled WGS sequence"/>
</dbReference>
<keyword evidence="2" id="KW-1185">Reference proteome</keyword>
<name>A0A5B7CE61_PORTR</name>
<comment type="caution">
    <text evidence="1">The sequence shown here is derived from an EMBL/GenBank/DDBJ whole genome shotgun (WGS) entry which is preliminary data.</text>
</comment>
<evidence type="ECO:0000313" key="2">
    <source>
        <dbReference type="Proteomes" id="UP000324222"/>
    </source>
</evidence>
<gene>
    <name evidence="1" type="ORF">E2C01_000469</name>
</gene>
<sequence>MHHVRVWVSTRGPGGSLIHLTQDLFINFGVLSRAMEDMQHTLPKNQCVHAVDTAQDSTCI</sequence>
<dbReference type="EMBL" id="VSRR010000011">
    <property type="protein sequence ID" value="MPC07902.1"/>
    <property type="molecule type" value="Genomic_DNA"/>
</dbReference>
<protein>
    <submittedName>
        <fullName evidence="1">Uncharacterized protein</fullName>
    </submittedName>
</protein>
<dbReference type="AlphaFoldDB" id="A0A5B7CE61"/>